<dbReference type="CDD" id="cd01741">
    <property type="entry name" value="GATase1_1"/>
    <property type="match status" value="1"/>
</dbReference>
<sequence length="250" mass="28034">MTLRIHALFHTDYEDLSYIKHWANNHQHTITYTRSYNQDSLPALNSFDWLIVMGGPMSVHDEDSHPWLIDEKRLIKQSVDSGKTVIGVCLGAQLIAHCLGASVEPAGVKEIGWLPIQLSKDAQVHPLLQDLPKQPFTVFHWHGDGFENPQGAIALATSEAWPNQGFLYQTPRHKALGTWVMAWQCHFEVTKESIVKMVANGENTIQKGLIDYPKTVQSAAEIIALGDKYITDNNARLAAMLNRMVKTANI</sequence>
<keyword evidence="2" id="KW-0315">Glutamine amidotransferase</keyword>
<organism evidence="2 3">
    <name type="scientific">Psychrobacter luti</name>
    <dbReference type="NCBI Taxonomy" id="198481"/>
    <lineage>
        <taxon>Bacteria</taxon>
        <taxon>Pseudomonadati</taxon>
        <taxon>Pseudomonadota</taxon>
        <taxon>Gammaproteobacteria</taxon>
        <taxon>Moraxellales</taxon>
        <taxon>Moraxellaceae</taxon>
        <taxon>Psychrobacter</taxon>
    </lineage>
</organism>
<reference evidence="2 3" key="1">
    <citation type="submission" date="2020-08" db="EMBL/GenBank/DDBJ databases">
        <title>Genomic Encyclopedia of Type Strains, Phase III (KMG-III): the genomes of soil and plant-associated and newly described type strains.</title>
        <authorList>
            <person name="Whitman W."/>
        </authorList>
    </citation>
    <scope>NUCLEOTIDE SEQUENCE [LARGE SCALE GENOMIC DNA]</scope>
    <source>
        <strain evidence="2 3">CECT 5885</strain>
    </source>
</reference>
<dbReference type="GO" id="GO:0016740">
    <property type="term" value="F:transferase activity"/>
    <property type="evidence" value="ECO:0007669"/>
    <property type="project" value="UniProtKB-KW"/>
</dbReference>
<name>A0A839TGW0_9GAMM</name>
<keyword evidence="3" id="KW-1185">Reference proteome</keyword>
<proteinExistence type="predicted"/>
<dbReference type="InterPro" id="IPR029062">
    <property type="entry name" value="Class_I_gatase-like"/>
</dbReference>
<dbReference type="RefSeq" id="WP_183620709.1">
    <property type="nucleotide sequence ID" value="NZ_CAJHAH010000003.1"/>
</dbReference>
<evidence type="ECO:0000259" key="1">
    <source>
        <dbReference type="Pfam" id="PF00117"/>
    </source>
</evidence>
<dbReference type="InterPro" id="IPR044992">
    <property type="entry name" value="ChyE-like"/>
</dbReference>
<dbReference type="InterPro" id="IPR017926">
    <property type="entry name" value="GATASE"/>
</dbReference>
<comment type="caution">
    <text evidence="2">The sequence shown here is derived from an EMBL/GenBank/DDBJ whole genome shotgun (WGS) entry which is preliminary data.</text>
</comment>
<dbReference type="SUPFAM" id="SSF52317">
    <property type="entry name" value="Class I glutamine amidotransferase-like"/>
    <property type="match status" value="1"/>
</dbReference>
<evidence type="ECO:0000313" key="2">
    <source>
        <dbReference type="EMBL" id="MBB3107254.1"/>
    </source>
</evidence>
<accession>A0A839TGW0</accession>
<dbReference type="AlphaFoldDB" id="A0A839TGW0"/>
<dbReference type="PANTHER" id="PTHR42695:SF5">
    <property type="entry name" value="GLUTAMINE AMIDOTRANSFERASE YLR126C-RELATED"/>
    <property type="match status" value="1"/>
</dbReference>
<feature type="domain" description="Glutamine amidotransferase" evidence="1">
    <location>
        <begin position="40"/>
        <end position="192"/>
    </location>
</feature>
<keyword evidence="2" id="KW-0808">Transferase</keyword>
<dbReference type="EMBL" id="JACHXL010000003">
    <property type="protein sequence ID" value="MBB3107254.1"/>
    <property type="molecule type" value="Genomic_DNA"/>
</dbReference>
<protein>
    <submittedName>
        <fullName evidence="2">GMP synthase-like glutamine amidotransferase</fullName>
    </submittedName>
</protein>
<dbReference type="FunFam" id="3.40.50.880:FF:000033">
    <property type="entry name" value="Glutamine amidotransferase class-I"/>
    <property type="match status" value="1"/>
</dbReference>
<dbReference type="Proteomes" id="UP000588111">
    <property type="component" value="Unassembled WGS sequence"/>
</dbReference>
<dbReference type="Pfam" id="PF00117">
    <property type="entry name" value="GATase"/>
    <property type="match status" value="1"/>
</dbReference>
<dbReference type="PROSITE" id="PS51273">
    <property type="entry name" value="GATASE_TYPE_1"/>
    <property type="match status" value="1"/>
</dbReference>
<gene>
    <name evidence="2" type="ORF">FHS24_001771</name>
</gene>
<evidence type="ECO:0000313" key="3">
    <source>
        <dbReference type="Proteomes" id="UP000588111"/>
    </source>
</evidence>
<dbReference type="Gene3D" id="3.40.50.880">
    <property type="match status" value="1"/>
</dbReference>
<dbReference type="GO" id="GO:0005829">
    <property type="term" value="C:cytosol"/>
    <property type="evidence" value="ECO:0007669"/>
    <property type="project" value="TreeGrafter"/>
</dbReference>
<dbReference type="PANTHER" id="PTHR42695">
    <property type="entry name" value="GLUTAMINE AMIDOTRANSFERASE YLR126C-RELATED"/>
    <property type="match status" value="1"/>
</dbReference>